<dbReference type="CDD" id="cd08070">
    <property type="entry name" value="MPN_like"/>
    <property type="match status" value="1"/>
</dbReference>
<organism evidence="7 8">
    <name type="scientific">Methylophaga thiooxydans</name>
    <dbReference type="NCBI Taxonomy" id="392484"/>
    <lineage>
        <taxon>Bacteria</taxon>
        <taxon>Pseudomonadati</taxon>
        <taxon>Pseudomonadota</taxon>
        <taxon>Gammaproteobacteria</taxon>
        <taxon>Thiotrichales</taxon>
        <taxon>Piscirickettsiaceae</taxon>
        <taxon>Methylophaga</taxon>
    </lineage>
</organism>
<dbReference type="AlphaFoldDB" id="A0A0A0BKG3"/>
<evidence type="ECO:0000256" key="2">
    <source>
        <dbReference type="ARBA" id="ARBA00022723"/>
    </source>
</evidence>
<dbReference type="PANTHER" id="PTHR34858:SF1">
    <property type="entry name" value="CYSO-CYSTEINE PEPTIDASE"/>
    <property type="match status" value="1"/>
</dbReference>
<dbReference type="RefSeq" id="WP_008291958.1">
    <property type="nucleotide sequence ID" value="NZ_JADFAB010000015.1"/>
</dbReference>
<dbReference type="STRING" id="392484.LP43_0570"/>
<dbReference type="SUPFAM" id="SSF102712">
    <property type="entry name" value="JAB1/MPN domain"/>
    <property type="match status" value="1"/>
</dbReference>
<dbReference type="Pfam" id="PF14464">
    <property type="entry name" value="Prok-JAB"/>
    <property type="match status" value="1"/>
</dbReference>
<evidence type="ECO:0000256" key="1">
    <source>
        <dbReference type="ARBA" id="ARBA00022670"/>
    </source>
</evidence>
<dbReference type="GO" id="GO:0008270">
    <property type="term" value="F:zinc ion binding"/>
    <property type="evidence" value="ECO:0007669"/>
    <property type="project" value="TreeGrafter"/>
</dbReference>
<reference evidence="7 8" key="1">
    <citation type="submission" date="2014-09" db="EMBL/GenBank/DDBJ databases">
        <authorList>
            <person name="Grob C."/>
            <person name="Taubert M."/>
            <person name="Howat A.M."/>
            <person name="Burns O.J."/>
            <person name="Dixon J.L."/>
            <person name="Chen Y."/>
            <person name="Murrell J.C."/>
        </authorList>
    </citation>
    <scope>NUCLEOTIDE SEQUENCE [LARGE SCALE GENOMIC DNA]</scope>
    <source>
        <strain evidence="7">L4</strain>
    </source>
</reference>
<keyword evidence="5" id="KW-0482">Metalloprotease</keyword>
<dbReference type="Gene3D" id="3.40.140.10">
    <property type="entry name" value="Cytidine Deaminase, domain 2"/>
    <property type="match status" value="1"/>
</dbReference>
<protein>
    <submittedName>
        <fullName evidence="7">Mov34/MPN/PAD-1 family protein</fullName>
    </submittedName>
</protein>
<evidence type="ECO:0000259" key="6">
    <source>
        <dbReference type="Pfam" id="PF14464"/>
    </source>
</evidence>
<proteinExistence type="predicted"/>
<dbReference type="InterPro" id="IPR028090">
    <property type="entry name" value="JAB_dom_prok"/>
</dbReference>
<dbReference type="InterPro" id="IPR051929">
    <property type="entry name" value="VirAsm_ModProt"/>
</dbReference>
<keyword evidence="1" id="KW-0645">Protease</keyword>
<dbReference type="Proteomes" id="UP000029999">
    <property type="component" value="Unassembled WGS sequence"/>
</dbReference>
<dbReference type="EMBL" id="JRQD01000001">
    <property type="protein sequence ID" value="KGM08147.1"/>
    <property type="molecule type" value="Genomic_DNA"/>
</dbReference>
<comment type="caution">
    <text evidence="7">The sequence shown here is derived from an EMBL/GenBank/DDBJ whole genome shotgun (WGS) entry which is preliminary data.</text>
</comment>
<evidence type="ECO:0000256" key="3">
    <source>
        <dbReference type="ARBA" id="ARBA00022801"/>
    </source>
</evidence>
<sequence length="135" mass="14880">MTQKTVQIPRPLVNQLLHQAQLSPAQEVCGLIGQLGQQCECYPIENVAMDASVLFALNASEQLAAFKSMKHKGQSLFAIYHSHPSSPAMPSVIDIEDANYSDALYLIISLNTKGVLEMRGFYLTEGQTEEVELII</sequence>
<evidence type="ECO:0000256" key="5">
    <source>
        <dbReference type="ARBA" id="ARBA00023049"/>
    </source>
</evidence>
<dbReference type="GO" id="GO:0006508">
    <property type="term" value="P:proteolysis"/>
    <property type="evidence" value="ECO:0007669"/>
    <property type="project" value="UniProtKB-KW"/>
</dbReference>
<accession>A0A0A0BKG3</accession>
<gene>
    <name evidence="7" type="ORF">LP43_0570</name>
</gene>
<dbReference type="GO" id="GO:0008235">
    <property type="term" value="F:metalloexopeptidase activity"/>
    <property type="evidence" value="ECO:0007669"/>
    <property type="project" value="TreeGrafter"/>
</dbReference>
<keyword evidence="2" id="KW-0479">Metal-binding</keyword>
<evidence type="ECO:0000313" key="7">
    <source>
        <dbReference type="EMBL" id="KGM08147.1"/>
    </source>
</evidence>
<keyword evidence="4" id="KW-0862">Zinc</keyword>
<name>A0A0A0BKG3_9GAMM</name>
<evidence type="ECO:0000313" key="8">
    <source>
        <dbReference type="Proteomes" id="UP000029999"/>
    </source>
</evidence>
<evidence type="ECO:0000256" key="4">
    <source>
        <dbReference type="ARBA" id="ARBA00022833"/>
    </source>
</evidence>
<dbReference type="PANTHER" id="PTHR34858">
    <property type="entry name" value="CYSO-CYSTEINE PEPTIDASE"/>
    <property type="match status" value="1"/>
</dbReference>
<feature type="domain" description="JAB" evidence="6">
    <location>
        <begin position="10"/>
        <end position="112"/>
    </location>
</feature>
<keyword evidence="3" id="KW-0378">Hydrolase</keyword>